<keyword evidence="6" id="KW-1185">Reference proteome</keyword>
<dbReference type="CDD" id="cd05930">
    <property type="entry name" value="A_NRPS"/>
    <property type="match status" value="1"/>
</dbReference>
<dbReference type="InterPro" id="IPR025110">
    <property type="entry name" value="AMP-bd_C"/>
</dbReference>
<dbReference type="RefSeq" id="XP_046591131.1">
    <property type="nucleotide sequence ID" value="XM_046735175.1"/>
</dbReference>
<evidence type="ECO:0000313" key="7">
    <source>
        <dbReference type="RefSeq" id="XP_046591131.1"/>
    </source>
</evidence>
<dbReference type="Gene3D" id="3.40.50.12780">
    <property type="entry name" value="N-terminal domain of ligase-like"/>
    <property type="match status" value="1"/>
</dbReference>
<dbReference type="InterPro" id="IPR000873">
    <property type="entry name" value="AMP-dep_synth/lig_dom"/>
</dbReference>
<dbReference type="InterPro" id="IPR042099">
    <property type="entry name" value="ANL_N_sf"/>
</dbReference>
<feature type="domain" description="AMP-binding enzyme C-terminal" evidence="5">
    <location>
        <begin position="452"/>
        <end position="526"/>
    </location>
</feature>
<evidence type="ECO:0000256" key="2">
    <source>
        <dbReference type="ARBA" id="ARBA00022553"/>
    </source>
</evidence>
<feature type="domain" description="Carrier" evidence="4">
    <location>
        <begin position="569"/>
        <end position="627"/>
    </location>
</feature>
<dbReference type="Gene3D" id="1.10.1200.10">
    <property type="entry name" value="ACP-like"/>
    <property type="match status" value="1"/>
</dbReference>
<keyword evidence="1" id="KW-0596">Phosphopantetheine</keyword>
<evidence type="ECO:0000259" key="5">
    <source>
        <dbReference type="Pfam" id="PF13193"/>
    </source>
</evidence>
<dbReference type="Proteomes" id="UP000829291">
    <property type="component" value="Chromosome 3"/>
</dbReference>
<accession>A0ABM3FSX8</accession>
<dbReference type="Gene3D" id="3.40.630.30">
    <property type="match status" value="1"/>
</dbReference>
<dbReference type="Pfam" id="PF13193">
    <property type="entry name" value="AMP-binding_C"/>
    <property type="match status" value="1"/>
</dbReference>
<dbReference type="Pfam" id="PF00501">
    <property type="entry name" value="AMP-binding"/>
    <property type="match status" value="1"/>
</dbReference>
<dbReference type="GeneID" id="107228182"/>
<dbReference type="Gene3D" id="3.30.300.30">
    <property type="match status" value="1"/>
</dbReference>
<dbReference type="PANTHER" id="PTHR44845:SF6">
    <property type="entry name" value="BETA-ALANINE-ACTIVATING ENZYME"/>
    <property type="match status" value="1"/>
</dbReference>
<sequence length="857" mass="96092">MSSLEEPSILKGNTVDRSNEEVFSHKVFSQVAVNNPNHTAIIYEDERGEETRLTFSQLEARTNQLSRVLAKRCRRSSINGVDAIVAISMRPTDRLPTLLLATLKAGMAYLPLDPEFPVPRVRHILTEAEPLIVVTEEGADMTIYEGTPAITYEKLLEEASNESTQNMDLDACQDLAIVLYTSGSTGVPKGVKLLHDTLINSLRWQWNVIPYSPTEERCVFKATVTSVDSVPEIWGPLLQGRCIVVVPKHITRDPQRLVQLLEKHKIERLAQVPSLLRTILMYLDMQQDKHLLKNLKLWICSGEVLPLPVAEQFLATFPSGEHTLANLWGGTELTGDVTYHLINHPKQLKGLDKVPIGKPAENCILYVVDKKLQLVPPGELGEVVCAGKYLAAGYVKGRDPHRFVDNPHSSDPEYSRIYRTGDYARIVKGILIYEGRMDNQIKVRGHRVDIAEVEKAVLASPAIDKAVVLCFKPGELSQALVSYVTVKNNTRVSGSDIESHLRTILPPHMIPHVIVIDSIPLLENGKADRQRLLKRYELMSSEKDIAVDCDYENVPPPLLPLARVLFPTVASVIGSSARAAVTIDANFYDLGGNSLNSVYTVTRLLDQGYRIGITDFIRAKNMGEILRRMRIDSESDFDEPPSEDGERYVLEELNDSHRNDVIEMITDSYHRTSDLEKWLPPVITREHFSEVIHKLWDPLVEQGLSFVLKSTSGEALGVTLNFDARDEPEVTINSMMTVIFDFFEYLEEPIREGQLPKGKGQIFHGFMIGTNSRVTTAENVALVKEMEDHMIRVARQKGFAGILATNVNPLTQQLATDVYHYEVLLDYQVNKYVASDGSTPFGEAPDSQRALCCWKKV</sequence>
<protein>
    <submittedName>
        <fullName evidence="7 8">Dimodular nonribosomal peptide synthase</fullName>
    </submittedName>
</protein>
<dbReference type="RefSeq" id="XP_046591132.1">
    <property type="nucleotide sequence ID" value="XM_046735176.1"/>
</dbReference>
<dbReference type="PROSITE" id="PS00455">
    <property type="entry name" value="AMP_BINDING"/>
    <property type="match status" value="1"/>
</dbReference>
<dbReference type="SUPFAM" id="SSF56801">
    <property type="entry name" value="Acetyl-CoA synthetase-like"/>
    <property type="match status" value="1"/>
</dbReference>
<name>A0ABM3FSX8_NEOLC</name>
<evidence type="ECO:0000259" key="4">
    <source>
        <dbReference type="Pfam" id="PF00550"/>
    </source>
</evidence>
<feature type="domain" description="AMP-dependent synthetase/ligase" evidence="3">
    <location>
        <begin position="29"/>
        <end position="394"/>
    </location>
</feature>
<dbReference type="PANTHER" id="PTHR44845">
    <property type="entry name" value="CARRIER DOMAIN-CONTAINING PROTEIN"/>
    <property type="match status" value="1"/>
</dbReference>
<evidence type="ECO:0000313" key="8">
    <source>
        <dbReference type="RefSeq" id="XP_046591132.1"/>
    </source>
</evidence>
<dbReference type="InterPro" id="IPR036736">
    <property type="entry name" value="ACP-like_sf"/>
</dbReference>
<gene>
    <name evidence="7 8" type="primary">LOC107228182</name>
</gene>
<evidence type="ECO:0000313" key="6">
    <source>
        <dbReference type="Proteomes" id="UP000829291"/>
    </source>
</evidence>
<dbReference type="InterPro" id="IPR020845">
    <property type="entry name" value="AMP-binding_CS"/>
</dbReference>
<keyword evidence="2" id="KW-0597">Phosphoprotein</keyword>
<reference evidence="7 8" key="1">
    <citation type="submission" date="2025-05" db="UniProtKB">
        <authorList>
            <consortium name="RefSeq"/>
        </authorList>
    </citation>
    <scope>IDENTIFICATION</scope>
    <source>
        <tissue evidence="7 8">Thorax and Abdomen</tissue>
    </source>
</reference>
<organism evidence="6 8">
    <name type="scientific">Neodiprion lecontei</name>
    <name type="common">Redheaded pine sawfly</name>
    <dbReference type="NCBI Taxonomy" id="441921"/>
    <lineage>
        <taxon>Eukaryota</taxon>
        <taxon>Metazoa</taxon>
        <taxon>Ecdysozoa</taxon>
        <taxon>Arthropoda</taxon>
        <taxon>Hexapoda</taxon>
        <taxon>Insecta</taxon>
        <taxon>Pterygota</taxon>
        <taxon>Neoptera</taxon>
        <taxon>Endopterygota</taxon>
        <taxon>Hymenoptera</taxon>
        <taxon>Tenthredinoidea</taxon>
        <taxon>Diprionidae</taxon>
        <taxon>Diprioninae</taxon>
        <taxon>Neodiprion</taxon>
    </lineage>
</organism>
<dbReference type="Pfam" id="PF00550">
    <property type="entry name" value="PP-binding"/>
    <property type="match status" value="1"/>
</dbReference>
<dbReference type="InterPro" id="IPR045851">
    <property type="entry name" value="AMP-bd_C_sf"/>
</dbReference>
<dbReference type="SUPFAM" id="SSF47336">
    <property type="entry name" value="ACP-like"/>
    <property type="match status" value="1"/>
</dbReference>
<evidence type="ECO:0000259" key="3">
    <source>
        <dbReference type="Pfam" id="PF00501"/>
    </source>
</evidence>
<proteinExistence type="predicted"/>
<evidence type="ECO:0000256" key="1">
    <source>
        <dbReference type="ARBA" id="ARBA00022450"/>
    </source>
</evidence>
<dbReference type="InterPro" id="IPR009081">
    <property type="entry name" value="PP-bd_ACP"/>
</dbReference>